<evidence type="ECO:0000256" key="1">
    <source>
        <dbReference type="PROSITE-ProRule" id="PRU00371"/>
    </source>
</evidence>
<feature type="compositionally biased region" description="Acidic residues" evidence="2">
    <location>
        <begin position="267"/>
        <end position="277"/>
    </location>
</feature>
<dbReference type="InterPro" id="IPR006578">
    <property type="entry name" value="MADF-dom"/>
</dbReference>
<dbReference type="GO" id="GO:0005634">
    <property type="term" value="C:nucleus"/>
    <property type="evidence" value="ECO:0007669"/>
    <property type="project" value="UniProtKB-SubCell"/>
</dbReference>
<reference evidence="5" key="1">
    <citation type="submission" date="2022-01" db="EMBL/GenBank/DDBJ databases">
        <authorList>
            <person name="King R."/>
        </authorList>
    </citation>
    <scope>NUCLEOTIDE SEQUENCE</scope>
</reference>
<dbReference type="PANTHER" id="PTHR12243">
    <property type="entry name" value="MADF DOMAIN TRANSCRIPTION FACTOR"/>
    <property type="match status" value="1"/>
</dbReference>
<evidence type="ECO:0000313" key="5">
    <source>
        <dbReference type="EMBL" id="CAH1396346.1"/>
    </source>
</evidence>
<comment type="subcellular location">
    <subcellularLocation>
        <location evidence="1">Nucleus</location>
    </subcellularLocation>
</comment>
<dbReference type="InterPro" id="IPR039353">
    <property type="entry name" value="TF_Adf1"/>
</dbReference>
<keyword evidence="1" id="KW-0539">Nucleus</keyword>
<evidence type="ECO:0000259" key="4">
    <source>
        <dbReference type="PROSITE" id="PS51031"/>
    </source>
</evidence>
<feature type="domain" description="BESS" evidence="4">
    <location>
        <begin position="198"/>
        <end position="237"/>
    </location>
</feature>
<proteinExistence type="predicted"/>
<feature type="region of interest" description="Disordered" evidence="2">
    <location>
        <begin position="239"/>
        <end position="277"/>
    </location>
</feature>
<evidence type="ECO:0008006" key="7">
    <source>
        <dbReference type="Google" id="ProtNLM"/>
    </source>
</evidence>
<evidence type="ECO:0000256" key="2">
    <source>
        <dbReference type="SAM" id="MobiDB-lite"/>
    </source>
</evidence>
<dbReference type="EMBL" id="OV725079">
    <property type="protein sequence ID" value="CAH1396346.1"/>
    <property type="molecule type" value="Genomic_DNA"/>
</dbReference>
<feature type="domain" description="MADF" evidence="3">
    <location>
        <begin position="5"/>
        <end position="95"/>
    </location>
</feature>
<accession>A0A9P0H6J3</accession>
<feature type="compositionally biased region" description="Polar residues" evidence="2">
    <location>
        <begin position="247"/>
        <end position="262"/>
    </location>
</feature>
<name>A0A9P0H6J3_NEZVI</name>
<gene>
    <name evidence="5" type="ORF">NEZAVI_LOCUS6437</name>
</gene>
<feature type="region of interest" description="Disordered" evidence="2">
    <location>
        <begin position="99"/>
        <end position="120"/>
    </location>
</feature>
<dbReference type="GO" id="GO:0005667">
    <property type="term" value="C:transcription regulator complex"/>
    <property type="evidence" value="ECO:0007669"/>
    <property type="project" value="TreeGrafter"/>
</dbReference>
<organism evidence="5 6">
    <name type="scientific">Nezara viridula</name>
    <name type="common">Southern green stink bug</name>
    <name type="synonym">Cimex viridulus</name>
    <dbReference type="NCBI Taxonomy" id="85310"/>
    <lineage>
        <taxon>Eukaryota</taxon>
        <taxon>Metazoa</taxon>
        <taxon>Ecdysozoa</taxon>
        <taxon>Arthropoda</taxon>
        <taxon>Hexapoda</taxon>
        <taxon>Insecta</taxon>
        <taxon>Pterygota</taxon>
        <taxon>Neoptera</taxon>
        <taxon>Paraneoptera</taxon>
        <taxon>Hemiptera</taxon>
        <taxon>Heteroptera</taxon>
        <taxon>Panheteroptera</taxon>
        <taxon>Pentatomomorpha</taxon>
        <taxon>Pentatomoidea</taxon>
        <taxon>Pentatomidae</taxon>
        <taxon>Pentatominae</taxon>
        <taxon>Nezara</taxon>
    </lineage>
</organism>
<evidence type="ECO:0000313" key="6">
    <source>
        <dbReference type="Proteomes" id="UP001152798"/>
    </source>
</evidence>
<dbReference type="SMART" id="SM00595">
    <property type="entry name" value="MADF"/>
    <property type="match status" value="1"/>
</dbReference>
<dbReference type="OrthoDB" id="6614169at2759"/>
<dbReference type="InterPro" id="IPR004210">
    <property type="entry name" value="BESS_motif"/>
</dbReference>
<dbReference type="AlphaFoldDB" id="A0A9P0H6J3"/>
<dbReference type="PROSITE" id="PS51031">
    <property type="entry name" value="BESS"/>
    <property type="match status" value="1"/>
</dbReference>
<dbReference type="Proteomes" id="UP001152798">
    <property type="component" value="Chromosome 3"/>
</dbReference>
<sequence>MDSEKLITLVQERKSLWDQKETNYHVRSVQKALWQQVSKEINEPVEALKKRWRGLRDTFRKELKKEINSKSGADDSQRSSWPFFRQLYFLADTIQLGHTESGVPPAEEEEESLSDSLHEHQCHSTAPQCTALATPWAQGEVFGDNHETSKSKAKKSIKSPLIKKMKFSRDQSSRNEDRFLELESRKANCCEEGGQQNKYGDKQFLDSLLPFLTDIPKNRKLIARTNIMKVIIEELNRKESSHDNYPLSHTSVSTNAPNTPASTIFADSDENSADCFP</sequence>
<dbReference type="PROSITE" id="PS51029">
    <property type="entry name" value="MADF"/>
    <property type="match status" value="1"/>
</dbReference>
<dbReference type="GO" id="GO:0003677">
    <property type="term" value="F:DNA binding"/>
    <property type="evidence" value="ECO:0007669"/>
    <property type="project" value="InterPro"/>
</dbReference>
<dbReference type="GO" id="GO:0006357">
    <property type="term" value="P:regulation of transcription by RNA polymerase II"/>
    <property type="evidence" value="ECO:0007669"/>
    <property type="project" value="TreeGrafter"/>
</dbReference>
<keyword evidence="6" id="KW-1185">Reference proteome</keyword>
<evidence type="ECO:0000259" key="3">
    <source>
        <dbReference type="PROSITE" id="PS51029"/>
    </source>
</evidence>
<protein>
    <recommendedName>
        <fullName evidence="7">MADF domain-containing protein</fullName>
    </recommendedName>
</protein>
<dbReference type="PANTHER" id="PTHR12243:SF69">
    <property type="entry name" value="SI:CH73-59F11.3"/>
    <property type="match status" value="1"/>
</dbReference>
<dbReference type="Pfam" id="PF10545">
    <property type="entry name" value="MADF_DNA_bdg"/>
    <property type="match status" value="1"/>
</dbReference>